<name>A0AAD5SID9_9FUNG</name>
<dbReference type="Pfam" id="PF19250">
    <property type="entry name" value="DUF5898"/>
    <property type="match status" value="1"/>
</dbReference>
<keyword evidence="1" id="KW-0732">Signal</keyword>
<keyword evidence="4" id="KW-1185">Reference proteome</keyword>
<sequence>MSYVKYFLMDVLLGLGLASSIRVEEDYTIFSEFQPDIYVIWSDACPIGVVEVKKPTEGILDAPVVWGQIFDYMAALRKFQGLQNVFGIITTYEKWWLCWLPESDGAASDETPIFTPAAHRQSPFRPKLPPAPTWKFRCNNSADNFKSKPKMGQQKFENRVFSETAELSWDNPMLGRTLASLICKMAASPITFPSPEQLLSRRFTLCFTEHMIQWRTRDTSDVRFDVFPDPSHKNFFLLADLHGGADGHVWLATTNGGIGCVIKMSRRHFAAVNIERESARWNQLWKTSTYTLSLVGRTVVVLPYVRSVKPHSEDVPIPETVKNATIEAITVMADAGMQHIDLKWSHVGSYVRGRDKKENIVLFDLARVKEGVEPDVARKAMLKALALD</sequence>
<feature type="signal peptide" evidence="1">
    <location>
        <begin position="1"/>
        <end position="18"/>
    </location>
</feature>
<protein>
    <recommendedName>
        <fullName evidence="2">DUF5898 domain-containing protein</fullName>
    </recommendedName>
</protein>
<dbReference type="EMBL" id="JADGJD010000473">
    <property type="protein sequence ID" value="KAJ3050787.1"/>
    <property type="molecule type" value="Genomic_DNA"/>
</dbReference>
<dbReference type="Proteomes" id="UP001212841">
    <property type="component" value="Unassembled WGS sequence"/>
</dbReference>
<comment type="caution">
    <text evidence="3">The sequence shown here is derived from an EMBL/GenBank/DDBJ whole genome shotgun (WGS) entry which is preliminary data.</text>
</comment>
<reference evidence="3" key="1">
    <citation type="submission" date="2020-05" db="EMBL/GenBank/DDBJ databases">
        <title>Phylogenomic resolution of chytrid fungi.</title>
        <authorList>
            <person name="Stajich J.E."/>
            <person name="Amses K."/>
            <person name="Simmons R."/>
            <person name="Seto K."/>
            <person name="Myers J."/>
            <person name="Bonds A."/>
            <person name="Quandt C.A."/>
            <person name="Barry K."/>
            <person name="Liu P."/>
            <person name="Grigoriev I."/>
            <person name="Longcore J.E."/>
            <person name="James T.Y."/>
        </authorList>
    </citation>
    <scope>NUCLEOTIDE SEQUENCE</scope>
    <source>
        <strain evidence="3">JEL0318</strain>
    </source>
</reference>
<feature type="chain" id="PRO_5042243366" description="DUF5898 domain-containing protein" evidence="1">
    <location>
        <begin position="19"/>
        <end position="388"/>
    </location>
</feature>
<dbReference type="AlphaFoldDB" id="A0AAD5SID9"/>
<accession>A0AAD5SID9</accession>
<feature type="domain" description="DUF5898" evidence="2">
    <location>
        <begin position="240"/>
        <end position="350"/>
    </location>
</feature>
<evidence type="ECO:0000313" key="4">
    <source>
        <dbReference type="Proteomes" id="UP001212841"/>
    </source>
</evidence>
<dbReference type="PANTHER" id="PTHR34871:SF1">
    <property type="entry name" value="DUF5898 DOMAIN-CONTAINING PROTEIN"/>
    <property type="match status" value="1"/>
</dbReference>
<organism evidence="3 4">
    <name type="scientific">Rhizophlyctis rosea</name>
    <dbReference type="NCBI Taxonomy" id="64517"/>
    <lineage>
        <taxon>Eukaryota</taxon>
        <taxon>Fungi</taxon>
        <taxon>Fungi incertae sedis</taxon>
        <taxon>Chytridiomycota</taxon>
        <taxon>Chytridiomycota incertae sedis</taxon>
        <taxon>Chytridiomycetes</taxon>
        <taxon>Rhizophlyctidales</taxon>
        <taxon>Rhizophlyctidaceae</taxon>
        <taxon>Rhizophlyctis</taxon>
    </lineage>
</organism>
<gene>
    <name evidence="3" type="ORF">HK097_008228</name>
</gene>
<evidence type="ECO:0000256" key="1">
    <source>
        <dbReference type="SAM" id="SignalP"/>
    </source>
</evidence>
<proteinExistence type="predicted"/>
<dbReference type="InterPro" id="IPR045417">
    <property type="entry name" value="DUF5898"/>
</dbReference>
<dbReference type="PANTHER" id="PTHR34871">
    <property type="entry name" value="DUF5898 DOMAIN-CONTAINING PROTEIN"/>
    <property type="match status" value="1"/>
</dbReference>
<evidence type="ECO:0000313" key="3">
    <source>
        <dbReference type="EMBL" id="KAJ3050787.1"/>
    </source>
</evidence>
<evidence type="ECO:0000259" key="2">
    <source>
        <dbReference type="Pfam" id="PF19250"/>
    </source>
</evidence>